<dbReference type="GO" id="GO:0005840">
    <property type="term" value="C:ribosome"/>
    <property type="evidence" value="ECO:0007669"/>
    <property type="project" value="InterPro"/>
</dbReference>
<proteinExistence type="inferred from homology"/>
<dbReference type="SUPFAM" id="SSF54995">
    <property type="entry name" value="Ribosomal protein S6"/>
    <property type="match status" value="1"/>
</dbReference>
<dbReference type="GO" id="GO:0019843">
    <property type="term" value="F:rRNA binding"/>
    <property type="evidence" value="ECO:0007669"/>
    <property type="project" value="InterPro"/>
</dbReference>
<dbReference type="Pfam" id="PF01250">
    <property type="entry name" value="Ribosomal_S6"/>
    <property type="match status" value="1"/>
</dbReference>
<dbReference type="Gene3D" id="3.30.70.60">
    <property type="match status" value="1"/>
</dbReference>
<dbReference type="GO" id="GO:0003735">
    <property type="term" value="F:structural constituent of ribosome"/>
    <property type="evidence" value="ECO:0007669"/>
    <property type="project" value="InterPro"/>
</dbReference>
<dbReference type="GO" id="GO:0006412">
    <property type="term" value="P:translation"/>
    <property type="evidence" value="ECO:0007669"/>
    <property type="project" value="InterPro"/>
</dbReference>
<evidence type="ECO:0000313" key="5">
    <source>
        <dbReference type="Proteomes" id="UP000034201"/>
    </source>
</evidence>
<dbReference type="InterPro" id="IPR035980">
    <property type="entry name" value="Ribosomal_bS6_sf"/>
</dbReference>
<comment type="caution">
    <text evidence="4">The sequence shown here is derived from an EMBL/GenBank/DDBJ whole genome shotgun (WGS) entry which is preliminary data.</text>
</comment>
<gene>
    <name evidence="4" type="ORF">UY61_C0018G0011</name>
</gene>
<reference evidence="4 5" key="1">
    <citation type="journal article" date="2015" name="Nature">
        <title>rRNA introns, odd ribosomes, and small enigmatic genomes across a large radiation of phyla.</title>
        <authorList>
            <person name="Brown C.T."/>
            <person name="Hug L.A."/>
            <person name="Thomas B.C."/>
            <person name="Sharon I."/>
            <person name="Castelle C.J."/>
            <person name="Singh A."/>
            <person name="Wilkins M.J."/>
            <person name="Williams K.H."/>
            <person name="Banfield J.F."/>
        </authorList>
    </citation>
    <scope>NUCLEOTIDE SEQUENCE [LARGE SCALE GENOMIC DNA]</scope>
</reference>
<dbReference type="InterPro" id="IPR000529">
    <property type="entry name" value="Ribosomal_bS6"/>
</dbReference>
<accession>A0A0G1WQX1</accession>
<protein>
    <recommendedName>
        <fullName evidence="2">Small ribosomal subunit protein bS6</fullName>
    </recommendedName>
    <alternativeName>
        <fullName evidence="3">30S ribosomal protein S6</fullName>
    </alternativeName>
</protein>
<evidence type="ECO:0000256" key="3">
    <source>
        <dbReference type="ARBA" id="ARBA00035520"/>
    </source>
</evidence>
<dbReference type="InterPro" id="IPR014717">
    <property type="entry name" value="Transl_elong_EF1B/ribsomal_bS6"/>
</dbReference>
<organism evidence="4 5">
    <name type="scientific">Candidatus Adlerbacteria bacterium GW2011_GWC1_50_9</name>
    <dbReference type="NCBI Taxonomy" id="1618608"/>
    <lineage>
        <taxon>Bacteria</taxon>
        <taxon>Candidatus Adleribacteriota</taxon>
    </lineage>
</organism>
<dbReference type="AlphaFoldDB" id="A0A0G1WQX1"/>
<evidence type="ECO:0000256" key="2">
    <source>
        <dbReference type="ARBA" id="ARBA00035294"/>
    </source>
</evidence>
<name>A0A0G1WQX1_9BACT</name>
<evidence type="ECO:0000256" key="1">
    <source>
        <dbReference type="ARBA" id="ARBA00009512"/>
    </source>
</evidence>
<comment type="similarity">
    <text evidence="1">Belongs to the bacterial ribosomal protein bS6 family.</text>
</comment>
<sequence>MVDVEAETVKEEAAAEKNGARIYEIGYLITPSVMEDGLEKAVSSIRAEIEKKGGNFIAEGAPSLTKLTYSITTREDGKKVENDRAYFGWLKFEIQSSTVDTLEKLLKQDAKILRSIIFQTVREDTRAKMKAPTLREVRRTDTIKSTPRRAIEAADQVPVSEEDLEKALKDITTE</sequence>
<dbReference type="Proteomes" id="UP000034201">
    <property type="component" value="Unassembled WGS sequence"/>
</dbReference>
<dbReference type="EMBL" id="LCQQ01000018">
    <property type="protein sequence ID" value="KKW20975.1"/>
    <property type="molecule type" value="Genomic_DNA"/>
</dbReference>
<evidence type="ECO:0000313" key="4">
    <source>
        <dbReference type="EMBL" id="KKW20975.1"/>
    </source>
</evidence>